<protein>
    <submittedName>
        <fullName evidence="2">N-acetylglutamate synthase</fullName>
    </submittedName>
</protein>
<accession>A0A3P8M9R0</accession>
<dbReference type="GO" id="GO:0016747">
    <property type="term" value="F:acyltransferase activity, transferring groups other than amino-acyl groups"/>
    <property type="evidence" value="ECO:0007669"/>
    <property type="project" value="InterPro"/>
</dbReference>
<dbReference type="InterPro" id="IPR016181">
    <property type="entry name" value="Acyl_CoA_acyltransferase"/>
</dbReference>
<reference evidence="2 3" key="1">
    <citation type="submission" date="2018-12" db="EMBL/GenBank/DDBJ databases">
        <authorList>
            <consortium name="Pathogen Informatics"/>
        </authorList>
    </citation>
    <scope>NUCLEOTIDE SEQUENCE [LARGE SCALE GENOMIC DNA]</scope>
    <source>
        <strain evidence="2 3">NCTC10741</strain>
    </source>
</reference>
<dbReference type="InterPro" id="IPR000182">
    <property type="entry name" value="GNAT_dom"/>
</dbReference>
<dbReference type="Pfam" id="PF00583">
    <property type="entry name" value="Acetyltransf_1"/>
    <property type="match status" value="1"/>
</dbReference>
<dbReference type="SUPFAM" id="SSF55729">
    <property type="entry name" value="Acyl-CoA N-acyltransferases (Nat)"/>
    <property type="match status" value="1"/>
</dbReference>
<evidence type="ECO:0000313" key="3">
    <source>
        <dbReference type="Proteomes" id="UP000271626"/>
    </source>
</evidence>
<evidence type="ECO:0000313" key="2">
    <source>
        <dbReference type="EMBL" id="VDR37340.1"/>
    </source>
</evidence>
<dbReference type="AlphaFoldDB" id="A0A3P8M9R0"/>
<dbReference type="OrthoDB" id="9793138at2"/>
<proteinExistence type="predicted"/>
<sequence length="361" mass="38093">MPLPEREFFVEEFRGITIVVALPRIDAATLEAASRTVDAFAAGDTRFVFVVPADGVAATTAAVGGRAVHGASTWNDDFVADLWLTVTDAKRVVVGADPATLARTAGAVSASVRASKMVLTDPGGGWGDPPRSYADIDLHGERLAAHLAGRGLADYAPAAQAALVGGAYSVNLCRAEDLDYELLTFDGRGTVLTHGRYLHLAPLQVDDFARIEALVTQGVQDGILKPRSRAEIARMAAGGLGARVLRTGHLAGVVGLEVDRYAGTGYAEVSGLITVAEFSGLGAGSLLIDGLFDLCRTRGLTHVFAVTVSDSAADFFARRGFREVGHDAVPARKWEGYDAERLEVARCFLRPVENPSRSATS</sequence>
<feature type="domain" description="N-acetyltransferase" evidence="1">
    <location>
        <begin position="198"/>
        <end position="343"/>
    </location>
</feature>
<evidence type="ECO:0000259" key="1">
    <source>
        <dbReference type="PROSITE" id="PS51186"/>
    </source>
</evidence>
<dbReference type="Proteomes" id="UP000271626">
    <property type="component" value="Chromosome"/>
</dbReference>
<dbReference type="Gene3D" id="3.40.630.30">
    <property type="match status" value="1"/>
</dbReference>
<name>A0A3P8M9R0_TSUPA</name>
<gene>
    <name evidence="2" type="ORF">NCTC10741_00441</name>
</gene>
<dbReference type="PROSITE" id="PS51186">
    <property type="entry name" value="GNAT"/>
    <property type="match status" value="1"/>
</dbReference>
<dbReference type="EMBL" id="LR131273">
    <property type="protein sequence ID" value="VDR37340.1"/>
    <property type="molecule type" value="Genomic_DNA"/>
</dbReference>
<organism evidence="2 3">
    <name type="scientific">Tsukamurella paurometabola</name>
    <name type="common">Corynebacterium paurometabolum</name>
    <dbReference type="NCBI Taxonomy" id="2061"/>
    <lineage>
        <taxon>Bacteria</taxon>
        <taxon>Bacillati</taxon>
        <taxon>Actinomycetota</taxon>
        <taxon>Actinomycetes</taxon>
        <taxon>Mycobacteriales</taxon>
        <taxon>Tsukamurellaceae</taxon>
        <taxon>Tsukamurella</taxon>
    </lineage>
</organism>